<accession>A0ABP7MLX2</accession>
<dbReference type="Proteomes" id="UP001499909">
    <property type="component" value="Unassembled WGS sequence"/>
</dbReference>
<dbReference type="InterPro" id="IPR005135">
    <property type="entry name" value="Endo/exonuclease/phosphatase"/>
</dbReference>
<dbReference type="Pfam" id="PF03372">
    <property type="entry name" value="Exo_endo_phos"/>
    <property type="match status" value="1"/>
</dbReference>
<dbReference type="NCBIfam" id="NF033681">
    <property type="entry name" value="ExeM_NucH_DNase"/>
    <property type="match status" value="1"/>
</dbReference>
<dbReference type="CDD" id="cd04486">
    <property type="entry name" value="YhcR_OBF_like"/>
    <property type="match status" value="1"/>
</dbReference>
<dbReference type="PANTHER" id="PTHR42834:SF1">
    <property type="entry name" value="ENDONUCLEASE_EXONUCLEASE_PHOSPHATASE FAMILY PROTEIN (AFU_ORTHOLOGUE AFUA_3G09210)"/>
    <property type="match status" value="1"/>
</dbReference>
<dbReference type="NCBIfam" id="TIGR04183">
    <property type="entry name" value="Por_Secre_tail"/>
    <property type="match status" value="1"/>
</dbReference>
<evidence type="ECO:0000259" key="2">
    <source>
        <dbReference type="Pfam" id="PF03372"/>
    </source>
</evidence>
<dbReference type="CDD" id="cd10283">
    <property type="entry name" value="MnuA_DNase1-like"/>
    <property type="match status" value="1"/>
</dbReference>
<evidence type="ECO:0000313" key="3">
    <source>
        <dbReference type="EMBL" id="GAA3925962.1"/>
    </source>
</evidence>
<evidence type="ECO:0000256" key="1">
    <source>
        <dbReference type="SAM" id="MobiDB-lite"/>
    </source>
</evidence>
<proteinExistence type="predicted"/>
<dbReference type="EMBL" id="BAABDH010000016">
    <property type="protein sequence ID" value="GAA3925962.1"/>
    <property type="molecule type" value="Genomic_DNA"/>
</dbReference>
<feature type="domain" description="Endonuclease/exonuclease/phosphatase" evidence="2">
    <location>
        <begin position="298"/>
        <end position="546"/>
    </location>
</feature>
<dbReference type="InterPro" id="IPR047971">
    <property type="entry name" value="ExeM-like"/>
</dbReference>
<comment type="caution">
    <text evidence="3">The sequence shown here is derived from an EMBL/GenBank/DDBJ whole genome shotgun (WGS) entry which is preliminary data.</text>
</comment>
<dbReference type="Gene3D" id="3.60.10.10">
    <property type="entry name" value="Endonuclease/exonuclease/phosphatase"/>
    <property type="match status" value="1"/>
</dbReference>
<evidence type="ECO:0000313" key="4">
    <source>
        <dbReference type="Proteomes" id="UP001499909"/>
    </source>
</evidence>
<protein>
    <recommendedName>
        <fullName evidence="2">Endonuclease/exonuclease/phosphatase domain-containing protein</fullName>
    </recommendedName>
</protein>
<keyword evidence="4" id="KW-1185">Reference proteome</keyword>
<dbReference type="SUPFAM" id="SSF56219">
    <property type="entry name" value="DNase I-like"/>
    <property type="match status" value="1"/>
</dbReference>
<dbReference type="InterPro" id="IPR026444">
    <property type="entry name" value="Secre_tail"/>
</dbReference>
<dbReference type="PANTHER" id="PTHR42834">
    <property type="entry name" value="ENDONUCLEASE/EXONUCLEASE/PHOSPHATASE FAMILY PROTEIN (AFU_ORTHOLOGUE AFUA_3G09210)"/>
    <property type="match status" value="1"/>
</dbReference>
<sequence>MAALLLLSSPASRARPRSTDPTAAGITRIGAIQGTGGAAQAGTYTVEGIVTAVYAGLNPAGFYVQELASASDGNAATSDALFVAQLSPIVAIGDKVRITGTIVEVAEAPSFDQAVLTKPAVTVLSSGNALPGFVLLAATSFTGAALERYEGMRVQVPVPLTVSEVYSLQQRGEIMLTTGGVTYQSTQFIDPNDAPATGTTSTGTANVPAILAYQAANTERSILLDDGSSASAPQPVPYLSPTLGTVRVGSKVAQLRGVLGYGFGRWRIQPLPGPDAPVFVVKRPEVPTFGRVDLKVVSFNVLNYFNGDGAGGGFPTARGAKTAADFARQRNKIIVALARMNADVIGLTEIENDGTETTSALQDLVRGLNKTMGAGTYTFVNDGGATQQPNNTDAIHCAILYKPAAVRPLGPALVAADQGIFERPPLAQLFITRAPHPDTLGLVVNHLKSKGSGSGPDADLNDGQGGSNNRRRAQARALVQFINGTVKPAGTSRVVSIGDYNANYEEDPIDIMRAAGMVVVTPPTSASYVFKGLTGSLDHCIVTPNMVGFIDVHKWNINSAEPIFLQYDQAGGATDFASPFRCSDHDPVLIGVNFAGLAPSSVSAARLYVYPNPVGGASLFSLSSLPATTGPLSLEISLPQGAPMLRLSGPVALLQTELNRSTAHLAPGIYLLRLKGRNLNQTQRIMKE</sequence>
<feature type="region of interest" description="Disordered" evidence="1">
    <location>
        <begin position="447"/>
        <end position="471"/>
    </location>
</feature>
<reference evidence="4" key="1">
    <citation type="journal article" date="2019" name="Int. J. Syst. Evol. Microbiol.">
        <title>The Global Catalogue of Microorganisms (GCM) 10K type strain sequencing project: providing services to taxonomists for standard genome sequencing and annotation.</title>
        <authorList>
            <consortium name="The Broad Institute Genomics Platform"/>
            <consortium name="The Broad Institute Genome Sequencing Center for Infectious Disease"/>
            <person name="Wu L."/>
            <person name="Ma J."/>
        </authorList>
    </citation>
    <scope>NUCLEOTIDE SEQUENCE [LARGE SCALE GENOMIC DNA]</scope>
    <source>
        <strain evidence="4">JCM 17214</strain>
    </source>
</reference>
<organism evidence="3 4">
    <name type="scientific">Hymenobacter algoricola</name>
    <dbReference type="NCBI Taxonomy" id="486267"/>
    <lineage>
        <taxon>Bacteria</taxon>
        <taxon>Pseudomonadati</taxon>
        <taxon>Bacteroidota</taxon>
        <taxon>Cytophagia</taxon>
        <taxon>Cytophagales</taxon>
        <taxon>Hymenobacteraceae</taxon>
        <taxon>Hymenobacter</taxon>
    </lineage>
</organism>
<dbReference type="InterPro" id="IPR036691">
    <property type="entry name" value="Endo/exonu/phosph_ase_sf"/>
</dbReference>
<gene>
    <name evidence="3" type="ORF">GCM10022406_09880</name>
</gene>
<name>A0ABP7MLX2_9BACT</name>